<dbReference type="SUPFAM" id="SSF50998">
    <property type="entry name" value="Quinoprotein alcohol dehydrogenase-like"/>
    <property type="match status" value="1"/>
</dbReference>
<dbReference type="EMBL" id="UINC01230528">
    <property type="protein sequence ID" value="SVE62688.1"/>
    <property type="molecule type" value="Genomic_DNA"/>
</dbReference>
<dbReference type="PANTHER" id="PTHR42754">
    <property type="entry name" value="ENDOGLUCANASE"/>
    <property type="match status" value="1"/>
</dbReference>
<reference evidence="2" key="1">
    <citation type="submission" date="2018-05" db="EMBL/GenBank/DDBJ databases">
        <authorList>
            <person name="Lanie J.A."/>
            <person name="Ng W.-L."/>
            <person name="Kazmierczak K.M."/>
            <person name="Andrzejewski T.M."/>
            <person name="Davidsen T.M."/>
            <person name="Wayne K.J."/>
            <person name="Tettelin H."/>
            <person name="Glass J.I."/>
            <person name="Rusch D."/>
            <person name="Podicherti R."/>
            <person name="Tsui H.-C.T."/>
            <person name="Winkler M.E."/>
        </authorList>
    </citation>
    <scope>NUCLEOTIDE SEQUENCE</scope>
</reference>
<dbReference type="InterPro" id="IPR036439">
    <property type="entry name" value="Dockerin_dom_sf"/>
</dbReference>
<dbReference type="SUPFAM" id="SSF63446">
    <property type="entry name" value="Type I dockerin domain"/>
    <property type="match status" value="1"/>
</dbReference>
<dbReference type="InterPro" id="IPR018247">
    <property type="entry name" value="EF_Hand_1_Ca_BS"/>
</dbReference>
<dbReference type="InterPro" id="IPR011047">
    <property type="entry name" value="Quinoprotein_ADH-like_sf"/>
</dbReference>
<name>A0A383F2S8_9ZZZZ</name>
<evidence type="ECO:0000259" key="1">
    <source>
        <dbReference type="PROSITE" id="PS51766"/>
    </source>
</evidence>
<evidence type="ECO:0000313" key="2">
    <source>
        <dbReference type="EMBL" id="SVE62688.1"/>
    </source>
</evidence>
<feature type="non-terminal residue" evidence="2">
    <location>
        <position position="1"/>
    </location>
</feature>
<dbReference type="Gene3D" id="1.10.1330.10">
    <property type="entry name" value="Dockerin domain"/>
    <property type="match status" value="1"/>
</dbReference>
<dbReference type="PROSITE" id="PS00018">
    <property type="entry name" value="EF_HAND_1"/>
    <property type="match status" value="1"/>
</dbReference>
<feature type="non-terminal residue" evidence="2">
    <location>
        <position position="228"/>
    </location>
</feature>
<dbReference type="GO" id="GO:0000272">
    <property type="term" value="P:polysaccharide catabolic process"/>
    <property type="evidence" value="ECO:0007669"/>
    <property type="project" value="InterPro"/>
</dbReference>
<dbReference type="AlphaFoldDB" id="A0A383F2S8"/>
<organism evidence="2">
    <name type="scientific">marine metagenome</name>
    <dbReference type="NCBI Taxonomy" id="408172"/>
    <lineage>
        <taxon>unclassified sequences</taxon>
        <taxon>metagenomes</taxon>
        <taxon>ecological metagenomes</taxon>
    </lineage>
</organism>
<protein>
    <recommendedName>
        <fullName evidence="1">Dockerin domain-containing protein</fullName>
    </recommendedName>
</protein>
<accession>A0A383F2S8</accession>
<dbReference type="PROSITE" id="PS51766">
    <property type="entry name" value="DOCKERIN"/>
    <property type="match status" value="1"/>
</dbReference>
<gene>
    <name evidence="2" type="ORF">METZ01_LOCUS515542</name>
</gene>
<feature type="domain" description="Dockerin" evidence="1">
    <location>
        <begin position="181"/>
        <end position="228"/>
    </location>
</feature>
<dbReference type="InterPro" id="IPR016134">
    <property type="entry name" value="Dockerin_dom"/>
</dbReference>
<proteinExistence type="predicted"/>
<sequence length="228" mass="24660">GNTESFGNNGSSDVWLIKTDADGEEEWNQTFGGTATDIGYFVQQTLDAGYIIVGDTGSFSNGWMDVWLIKTNADGEEEWNQTFGGSNNEQGSSVQQTLDGGYIITGRTESFSDGIYSAIWLIKTDADGEEEWNQTFGEENNDNRGRSVQQVINGGYIIAGYTQSYAIGGSVDALLIKIECEEGILGDFNSDGLLNITDIVMLVDIILNNNSDNPSSDINGDGLINIVD</sequence>
<dbReference type="PANTHER" id="PTHR42754:SF1">
    <property type="entry name" value="LIPOPROTEIN"/>
    <property type="match status" value="1"/>
</dbReference>